<dbReference type="AlphaFoldDB" id="A0A8K0X4B2"/>
<feature type="transmembrane region" description="Helical" evidence="1">
    <location>
        <begin position="67"/>
        <end position="84"/>
    </location>
</feature>
<name>A0A8K0X4B2_9PEZI</name>
<accession>A0A8K0X4B2</accession>
<dbReference type="OrthoDB" id="10302747at2759"/>
<gene>
    <name evidence="2" type="ORF">B0T11DRAFT_329527</name>
</gene>
<dbReference type="Proteomes" id="UP000813385">
    <property type="component" value="Unassembled WGS sequence"/>
</dbReference>
<reference evidence="2" key="1">
    <citation type="journal article" date="2021" name="Nat. Commun.">
        <title>Genetic determinants of endophytism in the Arabidopsis root mycobiome.</title>
        <authorList>
            <person name="Mesny F."/>
            <person name="Miyauchi S."/>
            <person name="Thiergart T."/>
            <person name="Pickel B."/>
            <person name="Atanasova L."/>
            <person name="Karlsson M."/>
            <person name="Huettel B."/>
            <person name="Barry K.W."/>
            <person name="Haridas S."/>
            <person name="Chen C."/>
            <person name="Bauer D."/>
            <person name="Andreopoulos W."/>
            <person name="Pangilinan J."/>
            <person name="LaButti K."/>
            <person name="Riley R."/>
            <person name="Lipzen A."/>
            <person name="Clum A."/>
            <person name="Drula E."/>
            <person name="Henrissat B."/>
            <person name="Kohler A."/>
            <person name="Grigoriev I.V."/>
            <person name="Martin F.M."/>
            <person name="Hacquard S."/>
        </authorList>
    </citation>
    <scope>NUCLEOTIDE SEQUENCE</scope>
    <source>
        <strain evidence="2">MPI-CAGE-AT-0016</strain>
    </source>
</reference>
<keyword evidence="1" id="KW-0472">Membrane</keyword>
<comment type="caution">
    <text evidence="2">The sequence shown here is derived from an EMBL/GenBank/DDBJ whole genome shotgun (WGS) entry which is preliminary data.</text>
</comment>
<organism evidence="2 3">
    <name type="scientific">Plectosphaerella cucumerina</name>
    <dbReference type="NCBI Taxonomy" id="40658"/>
    <lineage>
        <taxon>Eukaryota</taxon>
        <taxon>Fungi</taxon>
        <taxon>Dikarya</taxon>
        <taxon>Ascomycota</taxon>
        <taxon>Pezizomycotina</taxon>
        <taxon>Sordariomycetes</taxon>
        <taxon>Hypocreomycetidae</taxon>
        <taxon>Glomerellales</taxon>
        <taxon>Plectosphaerellaceae</taxon>
        <taxon>Plectosphaerella</taxon>
    </lineage>
</organism>
<keyword evidence="3" id="KW-1185">Reference proteome</keyword>
<feature type="transmembrane region" description="Helical" evidence="1">
    <location>
        <begin position="20"/>
        <end position="46"/>
    </location>
</feature>
<evidence type="ECO:0000256" key="1">
    <source>
        <dbReference type="SAM" id="Phobius"/>
    </source>
</evidence>
<evidence type="ECO:0000313" key="2">
    <source>
        <dbReference type="EMBL" id="KAH7363566.1"/>
    </source>
</evidence>
<dbReference type="EMBL" id="JAGPXD010000003">
    <property type="protein sequence ID" value="KAH7363566.1"/>
    <property type="molecule type" value="Genomic_DNA"/>
</dbReference>
<evidence type="ECO:0000313" key="3">
    <source>
        <dbReference type="Proteomes" id="UP000813385"/>
    </source>
</evidence>
<keyword evidence="1" id="KW-1133">Transmembrane helix</keyword>
<protein>
    <submittedName>
        <fullName evidence="2">Uncharacterized protein</fullName>
    </submittedName>
</protein>
<keyword evidence="1" id="KW-0812">Transmembrane</keyword>
<sequence length="181" mass="20318">MAPLSISKTLLYGALWLSLYGFAAVVIWLLDLVLRCMVVWAALLHYQEMASRATHRVIKTRLNISDIMLYGALWLAVYGVAAAVLWLLDLVLRCVVVWAALLLYRATASRTIHTPAEHPTFSQPPSAQESHVNSIQTFAARDEVCERECALTFNQNTAPPPYPAEDTHMRDPEPYVSTFVM</sequence>
<proteinExistence type="predicted"/>